<feature type="region of interest" description="Disordered" evidence="1">
    <location>
        <begin position="1"/>
        <end position="146"/>
    </location>
</feature>
<proteinExistence type="predicted"/>
<accession>A0ABQ9VL73</accession>
<gene>
    <name evidence="2" type="ORF">P7K49_009874</name>
</gene>
<feature type="compositionally biased region" description="Gly residues" evidence="1">
    <location>
        <begin position="68"/>
        <end position="81"/>
    </location>
</feature>
<organism evidence="2 3">
    <name type="scientific">Saguinus oedipus</name>
    <name type="common">Cotton-top tamarin</name>
    <name type="synonym">Oedipomidas oedipus</name>
    <dbReference type="NCBI Taxonomy" id="9490"/>
    <lineage>
        <taxon>Eukaryota</taxon>
        <taxon>Metazoa</taxon>
        <taxon>Chordata</taxon>
        <taxon>Craniata</taxon>
        <taxon>Vertebrata</taxon>
        <taxon>Euteleostomi</taxon>
        <taxon>Mammalia</taxon>
        <taxon>Eutheria</taxon>
        <taxon>Euarchontoglires</taxon>
        <taxon>Primates</taxon>
        <taxon>Haplorrhini</taxon>
        <taxon>Platyrrhini</taxon>
        <taxon>Cebidae</taxon>
        <taxon>Callitrichinae</taxon>
        <taxon>Saguinus</taxon>
    </lineage>
</organism>
<feature type="compositionally biased region" description="Low complexity" evidence="1">
    <location>
        <begin position="15"/>
        <end position="26"/>
    </location>
</feature>
<protein>
    <submittedName>
        <fullName evidence="2">Uncharacterized protein</fullName>
    </submittedName>
</protein>
<evidence type="ECO:0000313" key="3">
    <source>
        <dbReference type="Proteomes" id="UP001266305"/>
    </source>
</evidence>
<evidence type="ECO:0000256" key="1">
    <source>
        <dbReference type="SAM" id="MobiDB-lite"/>
    </source>
</evidence>
<keyword evidence="3" id="KW-1185">Reference proteome</keyword>
<dbReference type="EMBL" id="JASSZA010000005">
    <property type="protein sequence ID" value="KAK2110128.1"/>
    <property type="molecule type" value="Genomic_DNA"/>
</dbReference>
<reference evidence="2 3" key="1">
    <citation type="submission" date="2023-05" db="EMBL/GenBank/DDBJ databases">
        <title>B98-5 Cell Line De Novo Hybrid Assembly: An Optical Mapping Approach.</title>
        <authorList>
            <person name="Kananen K."/>
            <person name="Auerbach J.A."/>
            <person name="Kautto E."/>
            <person name="Blachly J.S."/>
        </authorList>
    </citation>
    <scope>NUCLEOTIDE SEQUENCE [LARGE SCALE GENOMIC DNA]</scope>
    <source>
        <strain evidence="2">B95-8</strain>
        <tissue evidence="2">Cell line</tissue>
    </source>
</reference>
<name>A0ABQ9VL73_SAGOE</name>
<sequence>MPPSTDPRPQARGFAVAPSRSRPAPARARRRLLVPTPSARTPPAPQQLGEPRIPPDQLQKRPRRRGAGRGGAGRGGAGRGGATERAAKAERELGTSVCPPGVGLRRRRRPEPGSLRGRGISRRAGGQRRASFSPKDPKNSAEDVQPLLRFIESGKEPKWEGTWVEEHKSRSVDKEWK</sequence>
<comment type="caution">
    <text evidence="2">The sequence shown here is derived from an EMBL/GenBank/DDBJ whole genome shotgun (WGS) entry which is preliminary data.</text>
</comment>
<dbReference type="Proteomes" id="UP001266305">
    <property type="component" value="Unassembled WGS sequence"/>
</dbReference>
<evidence type="ECO:0000313" key="2">
    <source>
        <dbReference type="EMBL" id="KAK2110128.1"/>
    </source>
</evidence>